<feature type="domain" description="Calcineurin-like phosphoesterase" evidence="2">
    <location>
        <begin position="104"/>
        <end position="259"/>
    </location>
</feature>
<name>A0A1I6A975_9RHOB</name>
<dbReference type="PANTHER" id="PTHR22953">
    <property type="entry name" value="ACID PHOSPHATASE RELATED"/>
    <property type="match status" value="1"/>
</dbReference>
<dbReference type="GO" id="GO:0003993">
    <property type="term" value="F:acid phosphatase activity"/>
    <property type="evidence" value="ECO:0007669"/>
    <property type="project" value="InterPro"/>
</dbReference>
<dbReference type="Gene3D" id="3.60.21.10">
    <property type="match status" value="1"/>
</dbReference>
<evidence type="ECO:0000313" key="3">
    <source>
        <dbReference type="EMBL" id="SFQ65284.1"/>
    </source>
</evidence>
<dbReference type="InterPro" id="IPR029052">
    <property type="entry name" value="Metallo-depent_PP-like"/>
</dbReference>
<evidence type="ECO:0000313" key="4">
    <source>
        <dbReference type="Proteomes" id="UP000243106"/>
    </source>
</evidence>
<dbReference type="PANTHER" id="PTHR22953:SF153">
    <property type="entry name" value="PURPLE ACID PHOSPHATASE"/>
    <property type="match status" value="1"/>
</dbReference>
<dbReference type="EMBL" id="FOXV01000016">
    <property type="protein sequence ID" value="SFQ65284.1"/>
    <property type="molecule type" value="Genomic_DNA"/>
</dbReference>
<organism evidence="3 4">
    <name type="scientific">Roseivivax halotolerans</name>
    <dbReference type="NCBI Taxonomy" id="93684"/>
    <lineage>
        <taxon>Bacteria</taxon>
        <taxon>Pseudomonadati</taxon>
        <taxon>Pseudomonadota</taxon>
        <taxon>Alphaproteobacteria</taxon>
        <taxon>Rhodobacterales</taxon>
        <taxon>Roseobacteraceae</taxon>
        <taxon>Roseivivax</taxon>
    </lineage>
</organism>
<sequence>MNARGVLGSIAVTTLLLLSVESGWMSFAASEIRSSFPPDIQSLGPQPDRLQPSEGPLELIAVGDLAECPRGRGLKGVLPETSNLLGLKAAFLPREDSSVETARLAEAYTDAAFLALGDLVYRSGTNAEFDQCYDPVWGKLRYRTFPAPGNHEYRTHRADGYFDYWKGQAGQDRTGYYALHRGAWLILSLNSEVPADPASDQGRWLAKTLEEASERCILAFYHKPAHSIKSRGGSEAAIALFRALQQAGATLVLNGHNHFYERTAPLDAEGRRDNHAGTIEFTVGTGGKTSHSIPPRDTTDAAIFETRGLLRLMLGESAFTWSFLSATDGRPLDEGRASCNPARQLTLVKNS</sequence>
<evidence type="ECO:0000259" key="2">
    <source>
        <dbReference type="Pfam" id="PF00149"/>
    </source>
</evidence>
<evidence type="ECO:0000256" key="1">
    <source>
        <dbReference type="ARBA" id="ARBA00022729"/>
    </source>
</evidence>
<dbReference type="AlphaFoldDB" id="A0A1I6A975"/>
<reference evidence="4" key="1">
    <citation type="submission" date="2016-10" db="EMBL/GenBank/DDBJ databases">
        <authorList>
            <person name="Varghese N."/>
            <person name="Submissions S."/>
        </authorList>
    </citation>
    <scope>NUCLEOTIDE SEQUENCE [LARGE SCALE GENOMIC DNA]</scope>
    <source>
        <strain evidence="4">JCM 10271</strain>
    </source>
</reference>
<proteinExistence type="predicted"/>
<dbReference type="InterPro" id="IPR039331">
    <property type="entry name" value="PAPs-like"/>
</dbReference>
<dbReference type="SUPFAM" id="SSF56300">
    <property type="entry name" value="Metallo-dependent phosphatases"/>
    <property type="match status" value="1"/>
</dbReference>
<dbReference type="InterPro" id="IPR004843">
    <property type="entry name" value="Calcineurin-like_PHP"/>
</dbReference>
<dbReference type="Proteomes" id="UP000243106">
    <property type="component" value="Unassembled WGS sequence"/>
</dbReference>
<dbReference type="Pfam" id="PF00149">
    <property type="entry name" value="Metallophos"/>
    <property type="match status" value="1"/>
</dbReference>
<gene>
    <name evidence="3" type="ORF">SAMN05421853_11640</name>
</gene>
<keyword evidence="4" id="KW-1185">Reference proteome</keyword>
<dbReference type="STRING" id="93684.SAMN05421853_11640"/>
<keyword evidence="1" id="KW-0732">Signal</keyword>
<protein>
    <submittedName>
        <fullName evidence="3">Calcineurin-like phosphoesterase</fullName>
    </submittedName>
</protein>
<accession>A0A1I6A975</accession>